<dbReference type="EMBL" id="CP035806">
    <property type="protein sequence ID" value="QBE47463.1"/>
    <property type="molecule type" value="Genomic_DNA"/>
</dbReference>
<dbReference type="GO" id="GO:0006284">
    <property type="term" value="P:base-excision repair"/>
    <property type="evidence" value="ECO:0007669"/>
    <property type="project" value="InterPro"/>
</dbReference>
<reference evidence="7 8" key="1">
    <citation type="submission" date="2019-02" db="EMBL/GenBank/DDBJ databases">
        <authorList>
            <person name="Sun L."/>
            <person name="Pan D."/>
            <person name="Wu X."/>
        </authorList>
    </citation>
    <scope>NUCLEOTIDE SEQUENCE [LARGE SCALE GENOMIC DNA]</scope>
    <source>
        <strain evidence="7 8">JW-1</strain>
    </source>
</reference>
<evidence type="ECO:0000256" key="4">
    <source>
        <dbReference type="ARBA" id="ARBA00023204"/>
    </source>
</evidence>
<dbReference type="CDD" id="cd00540">
    <property type="entry name" value="AAG"/>
    <property type="match status" value="1"/>
</dbReference>
<dbReference type="Proteomes" id="UP000289260">
    <property type="component" value="Chromosome"/>
</dbReference>
<evidence type="ECO:0000256" key="6">
    <source>
        <dbReference type="SAM" id="MobiDB-lite"/>
    </source>
</evidence>
<dbReference type="Pfam" id="PF02245">
    <property type="entry name" value="Pur_DNA_glyco"/>
    <property type="match status" value="1"/>
</dbReference>
<evidence type="ECO:0000256" key="2">
    <source>
        <dbReference type="ARBA" id="ARBA00022763"/>
    </source>
</evidence>
<sequence>MTRELFLSPALEVAPRLLEALLTVAAPEGDVTIRITEVEAYHGVGTDGPYDAGSHAKDRRTERNASMFGPPGHAYVYFSYGMHFALNMVCSPEGAASGVLIRAGEVVSGAGLAHERRSAKRGAPIDARMLARGPGNLAAALGVRRDTHDGRDLFAPPFALRLPDETERRPRGDVMNGPRVGVAGEAGGPAFPWRFWIAGDPTVSAFRPGRGAQPFIAERHPASRLSPSSRRRDASSP</sequence>
<accession>A0A4P6KBJ4</accession>
<dbReference type="NCBIfam" id="NF002003">
    <property type="entry name" value="PRK00802.1-3"/>
    <property type="match status" value="1"/>
</dbReference>
<gene>
    <name evidence="7" type="ORF">EVS81_00285</name>
</gene>
<feature type="region of interest" description="Disordered" evidence="6">
    <location>
        <begin position="207"/>
        <end position="237"/>
    </location>
</feature>
<dbReference type="InterPro" id="IPR036995">
    <property type="entry name" value="MPG_sf"/>
</dbReference>
<dbReference type="HAMAP" id="MF_00527">
    <property type="entry name" value="3MGH"/>
    <property type="match status" value="1"/>
</dbReference>
<name>A0A4P6KBJ4_9MICO</name>
<keyword evidence="2 5" id="KW-0227">DNA damage</keyword>
<dbReference type="PANTHER" id="PTHR10429">
    <property type="entry name" value="DNA-3-METHYLADENINE GLYCOSYLASE"/>
    <property type="match status" value="1"/>
</dbReference>
<keyword evidence="7" id="KW-0326">Glycosidase</keyword>
<keyword evidence="3 5" id="KW-0378">Hydrolase</keyword>
<dbReference type="SUPFAM" id="SSF50486">
    <property type="entry name" value="FMT C-terminal domain-like"/>
    <property type="match status" value="1"/>
</dbReference>
<dbReference type="NCBIfam" id="TIGR00567">
    <property type="entry name" value="3mg"/>
    <property type="match status" value="1"/>
</dbReference>
<dbReference type="Gene3D" id="3.10.300.10">
    <property type="entry name" value="Methylpurine-DNA glycosylase (MPG)"/>
    <property type="match status" value="1"/>
</dbReference>
<comment type="similarity">
    <text evidence="1 5">Belongs to the DNA glycosylase MPG family.</text>
</comment>
<evidence type="ECO:0000313" key="7">
    <source>
        <dbReference type="EMBL" id="QBE47463.1"/>
    </source>
</evidence>
<dbReference type="GO" id="GO:0003677">
    <property type="term" value="F:DNA binding"/>
    <property type="evidence" value="ECO:0007669"/>
    <property type="project" value="InterPro"/>
</dbReference>
<dbReference type="InterPro" id="IPR011034">
    <property type="entry name" value="Formyl_transferase-like_C_sf"/>
</dbReference>
<proteinExistence type="inferred from homology"/>
<dbReference type="GO" id="GO:0003905">
    <property type="term" value="F:alkylbase DNA N-glycosylase activity"/>
    <property type="evidence" value="ECO:0007669"/>
    <property type="project" value="InterPro"/>
</dbReference>
<dbReference type="KEGG" id="ltr:EVS81_00285"/>
<keyword evidence="8" id="KW-1185">Reference proteome</keyword>
<organism evidence="7 8">
    <name type="scientific">Leucobacter triazinivorans</name>
    <dbReference type="NCBI Taxonomy" id="1784719"/>
    <lineage>
        <taxon>Bacteria</taxon>
        <taxon>Bacillati</taxon>
        <taxon>Actinomycetota</taxon>
        <taxon>Actinomycetes</taxon>
        <taxon>Micrococcales</taxon>
        <taxon>Microbacteriaceae</taxon>
        <taxon>Leucobacter</taxon>
    </lineage>
</organism>
<keyword evidence="4 5" id="KW-0234">DNA repair</keyword>
<dbReference type="OrthoDB" id="9794313at2"/>
<dbReference type="PANTHER" id="PTHR10429:SF0">
    <property type="entry name" value="DNA-3-METHYLADENINE GLYCOSYLASE"/>
    <property type="match status" value="1"/>
</dbReference>
<protein>
    <recommendedName>
        <fullName evidence="5">Putative 3-methyladenine DNA glycosylase</fullName>
        <ecNumber evidence="5">3.2.2.-</ecNumber>
    </recommendedName>
</protein>
<dbReference type="AlphaFoldDB" id="A0A4P6KBJ4"/>
<evidence type="ECO:0000256" key="3">
    <source>
        <dbReference type="ARBA" id="ARBA00022801"/>
    </source>
</evidence>
<dbReference type="InterPro" id="IPR003180">
    <property type="entry name" value="MPG"/>
</dbReference>
<evidence type="ECO:0000256" key="1">
    <source>
        <dbReference type="ARBA" id="ARBA00009232"/>
    </source>
</evidence>
<dbReference type="EC" id="3.2.2.-" evidence="5"/>
<dbReference type="RefSeq" id="WP_130108622.1">
    <property type="nucleotide sequence ID" value="NZ_CP035806.1"/>
</dbReference>
<evidence type="ECO:0000256" key="5">
    <source>
        <dbReference type="HAMAP-Rule" id="MF_00527"/>
    </source>
</evidence>
<evidence type="ECO:0000313" key="8">
    <source>
        <dbReference type="Proteomes" id="UP000289260"/>
    </source>
</evidence>